<reference evidence="1 2" key="1">
    <citation type="submission" date="2014-05" db="EMBL/GenBank/DDBJ databases">
        <authorList>
            <person name="Rizzardi K."/>
            <person name="Winiecka-Krusnell J."/>
            <person name="Ramliden M."/>
            <person name="Alm E."/>
            <person name="Andersson S."/>
            <person name="Byfors S."/>
        </authorList>
    </citation>
    <scope>NUCLEOTIDE SEQUENCE [LARGE SCALE GENOMIC DNA]</scope>
    <source>
        <strain evidence="1 2">LEGN</strain>
    </source>
</reference>
<evidence type="ECO:0000313" key="2">
    <source>
        <dbReference type="Proteomes" id="UP000054422"/>
    </source>
</evidence>
<dbReference type="EMBL" id="JNCF01000012">
    <property type="protein sequence ID" value="KGP63640.1"/>
    <property type="molecule type" value="Genomic_DNA"/>
</dbReference>
<organism evidence="1 2">
    <name type="scientific">Legionella norrlandica</name>
    <dbReference type="NCBI Taxonomy" id="1498499"/>
    <lineage>
        <taxon>Bacteria</taxon>
        <taxon>Pseudomonadati</taxon>
        <taxon>Pseudomonadota</taxon>
        <taxon>Gammaproteobacteria</taxon>
        <taxon>Legionellales</taxon>
        <taxon>Legionellaceae</taxon>
        <taxon>Legionella</taxon>
    </lineage>
</organism>
<accession>A0A0A2SR78</accession>
<keyword evidence="2" id="KW-1185">Reference proteome</keyword>
<dbReference type="SUPFAM" id="SSF53756">
    <property type="entry name" value="UDP-Glycosyltransferase/glycogen phosphorylase"/>
    <property type="match status" value="1"/>
</dbReference>
<gene>
    <name evidence="1" type="ORF">EP47_03185</name>
</gene>
<dbReference type="AlphaFoldDB" id="A0A0A2SR78"/>
<evidence type="ECO:0000313" key="1">
    <source>
        <dbReference type="EMBL" id="KGP63640.1"/>
    </source>
</evidence>
<name>A0A0A2SR78_9GAMM</name>
<sequence>MDFYHHKESSENFTYRSSPIKSLFDKYIEFKLFNKSKQIRALSRNLSKQKYNLFRNIHFSRLLTAYELLKKFKPNVIIIGEDGIAADFILISAAKKLHIPVIVLPYGLADSSYLISKGVEEKYKAGELLTTNDPSVQLVKKLYPKWVKETPYGEAIYLPPEFILALESLKIKIPYPWCLQGGIADIILLESDVMYQRYLSEGIKNEKMKLTGSIYCDVMNDVIVNDNAIKQAFEQFQRIDNHQLKILVCVPPSDHDGWKDKCDYQSVADFIVALLNLFNQYSNVEVVYSFHPRMKESDRKEILSLGIKDQPNFPLYEIPKCDILLACGSSLARWALAARKVVINFDLYKFGTNDFPHVPAHIQINEIEELNALIQLFSKNPNRFKELLLNSKNELNKMGTINGQATSSIFNAIKEQIYHSKNVKILHRSLS</sequence>
<dbReference type="Gene3D" id="3.40.50.2000">
    <property type="entry name" value="Glycogen Phosphorylase B"/>
    <property type="match status" value="2"/>
</dbReference>
<proteinExistence type="predicted"/>
<dbReference type="Proteomes" id="UP000054422">
    <property type="component" value="Unassembled WGS sequence"/>
</dbReference>
<protein>
    <submittedName>
        <fullName evidence="1">Uncharacterized protein</fullName>
    </submittedName>
</protein>
<dbReference type="RefSeq" id="WP_035888217.1">
    <property type="nucleotide sequence ID" value="NZ_JNCF01000012.1"/>
</dbReference>
<dbReference type="OrthoDB" id="5635365at2"/>
<comment type="caution">
    <text evidence="1">The sequence shown here is derived from an EMBL/GenBank/DDBJ whole genome shotgun (WGS) entry which is preliminary data.</text>
</comment>